<evidence type="ECO:0008006" key="4">
    <source>
        <dbReference type="Google" id="ProtNLM"/>
    </source>
</evidence>
<sequence>MTPADRWQTGGMGFLDRFKRGSRTKMSGPTGGARTGSTRVRASDRVDEQHLREFVEERRGVEGFVEPRTAVSEVTLLLVAHDGEWTRRRVPSVNWAHEFCNRHQVPSYDAAVVGIPQRMREYNSRVRKQQRGEH</sequence>
<gene>
    <name evidence="2" type="ORF">GCM10023340_32290</name>
</gene>
<protein>
    <recommendedName>
        <fullName evidence="4">Oxidoreductase</fullName>
    </recommendedName>
</protein>
<feature type="region of interest" description="Disordered" evidence="1">
    <location>
        <begin position="1"/>
        <end position="45"/>
    </location>
</feature>
<name>A0ABP9PUV9_9ACTN</name>
<keyword evidence="3" id="KW-1185">Reference proteome</keyword>
<evidence type="ECO:0000256" key="1">
    <source>
        <dbReference type="SAM" id="MobiDB-lite"/>
    </source>
</evidence>
<accession>A0ABP9PUV9</accession>
<dbReference type="EMBL" id="BAABKG010000004">
    <property type="protein sequence ID" value="GAA5152263.1"/>
    <property type="molecule type" value="Genomic_DNA"/>
</dbReference>
<evidence type="ECO:0000313" key="3">
    <source>
        <dbReference type="Proteomes" id="UP001500221"/>
    </source>
</evidence>
<proteinExistence type="predicted"/>
<comment type="caution">
    <text evidence="2">The sequence shown here is derived from an EMBL/GenBank/DDBJ whole genome shotgun (WGS) entry which is preliminary data.</text>
</comment>
<evidence type="ECO:0000313" key="2">
    <source>
        <dbReference type="EMBL" id="GAA5152263.1"/>
    </source>
</evidence>
<dbReference type="Proteomes" id="UP001500221">
    <property type="component" value="Unassembled WGS sequence"/>
</dbReference>
<organism evidence="2 3">
    <name type="scientific">Nocardioides marinquilinus</name>
    <dbReference type="NCBI Taxonomy" id="1210400"/>
    <lineage>
        <taxon>Bacteria</taxon>
        <taxon>Bacillati</taxon>
        <taxon>Actinomycetota</taxon>
        <taxon>Actinomycetes</taxon>
        <taxon>Propionibacteriales</taxon>
        <taxon>Nocardioidaceae</taxon>
        <taxon>Nocardioides</taxon>
    </lineage>
</organism>
<reference evidence="3" key="1">
    <citation type="journal article" date="2019" name="Int. J. Syst. Evol. Microbiol.">
        <title>The Global Catalogue of Microorganisms (GCM) 10K type strain sequencing project: providing services to taxonomists for standard genome sequencing and annotation.</title>
        <authorList>
            <consortium name="The Broad Institute Genomics Platform"/>
            <consortium name="The Broad Institute Genome Sequencing Center for Infectious Disease"/>
            <person name="Wu L."/>
            <person name="Ma J."/>
        </authorList>
    </citation>
    <scope>NUCLEOTIDE SEQUENCE [LARGE SCALE GENOMIC DNA]</scope>
    <source>
        <strain evidence="3">JCM 18459</strain>
    </source>
</reference>